<dbReference type="SUPFAM" id="SSF161070">
    <property type="entry name" value="SNF-like"/>
    <property type="match status" value="1"/>
</dbReference>
<feature type="transmembrane region" description="Helical" evidence="8">
    <location>
        <begin position="110"/>
        <end position="126"/>
    </location>
</feature>
<dbReference type="GO" id="GO:0015179">
    <property type="term" value="F:L-amino acid transmembrane transporter activity"/>
    <property type="evidence" value="ECO:0007669"/>
    <property type="project" value="TreeGrafter"/>
</dbReference>
<evidence type="ECO:0000256" key="8">
    <source>
        <dbReference type="SAM" id="Phobius"/>
    </source>
</evidence>
<dbReference type="AlphaFoldDB" id="A0A0R3S3S7"/>
<evidence type="ECO:0000256" key="6">
    <source>
        <dbReference type="ARBA" id="ARBA00023136"/>
    </source>
</evidence>
<dbReference type="WBParaSite" id="EEL_0000942901-mRNA-1">
    <property type="protein sequence ID" value="EEL_0000942901-mRNA-1"/>
    <property type="gene ID" value="EEL_0000942901"/>
</dbReference>
<evidence type="ECO:0000313" key="10">
    <source>
        <dbReference type="WBParaSite" id="EEL_0000942901-mRNA-1"/>
    </source>
</evidence>
<sequence>MSSMLVEEWRDLWPIKIDMIVASLAYVFATTNFLNLPGLILQNGGLAFIVAYGTSLLVCILPIIVMEFSVGQLTGRAPVEALYSICPLFKGVGIAQIIFSLFILAHMTRYLAWLLLYLFHLFWAILAGRPGLPWLHCRSFPELQTLPCEEAGSVTNFTYASTTKLNTLSAQSSLVQFMTMLERPSSNIAETGHLQYYILASMGVVWLLVFLATCFGVRWLGKARMLCPLVDKICVKLISYTSASAVIHFTFIMPVVLLCLLLVRALTLQGLPEILIKFYETTDWQRMSDYLVWKTAIEQAVFATGIGFGAFITIASYNKRTNNLVG</sequence>
<dbReference type="InterPro" id="IPR000175">
    <property type="entry name" value="Na/ntran_symport"/>
</dbReference>
<evidence type="ECO:0000256" key="1">
    <source>
        <dbReference type="ARBA" id="ARBA00004141"/>
    </source>
</evidence>
<dbReference type="Pfam" id="PF00209">
    <property type="entry name" value="SNF"/>
    <property type="match status" value="2"/>
</dbReference>
<keyword evidence="5 8" id="KW-1133">Transmembrane helix</keyword>
<dbReference type="PANTHER" id="PTHR11616:SF295">
    <property type="entry name" value="SODIUM: NEUROTRANSMITTER SYMPORTER FAMILY"/>
    <property type="match status" value="1"/>
</dbReference>
<feature type="transmembrane region" description="Helical" evidence="8">
    <location>
        <begin position="12"/>
        <end position="34"/>
    </location>
</feature>
<dbReference type="PROSITE" id="PS50267">
    <property type="entry name" value="NA_NEUROTRAN_SYMP_3"/>
    <property type="match status" value="1"/>
</dbReference>
<proteinExistence type="predicted"/>
<dbReference type="GO" id="GO:0089718">
    <property type="term" value="P:amino acid import across plasma membrane"/>
    <property type="evidence" value="ECO:0007669"/>
    <property type="project" value="TreeGrafter"/>
</dbReference>
<dbReference type="PANTHER" id="PTHR11616">
    <property type="entry name" value="SODIUM/CHLORIDE DEPENDENT TRANSPORTER"/>
    <property type="match status" value="1"/>
</dbReference>
<feature type="transmembrane region" description="Helical" evidence="8">
    <location>
        <begin position="194"/>
        <end position="217"/>
    </location>
</feature>
<reference evidence="10" key="1">
    <citation type="submission" date="2017-02" db="UniProtKB">
        <authorList>
            <consortium name="WormBaseParasite"/>
        </authorList>
    </citation>
    <scope>IDENTIFICATION</scope>
</reference>
<dbReference type="PRINTS" id="PR00176">
    <property type="entry name" value="NANEUSMPORT"/>
</dbReference>
<evidence type="ECO:0000256" key="5">
    <source>
        <dbReference type="ARBA" id="ARBA00022989"/>
    </source>
</evidence>
<keyword evidence="6 8" id="KW-0472">Membrane</keyword>
<feature type="transmembrane region" description="Helical" evidence="8">
    <location>
        <begin position="46"/>
        <end position="69"/>
    </location>
</feature>
<evidence type="ECO:0000256" key="7">
    <source>
        <dbReference type="PIRSR" id="PIRSR600175-1"/>
    </source>
</evidence>
<feature type="transmembrane region" description="Helical" evidence="8">
    <location>
        <begin position="237"/>
        <end position="263"/>
    </location>
</feature>
<keyword evidence="7" id="KW-0479">Metal-binding</keyword>
<keyword evidence="7" id="KW-0915">Sodium</keyword>
<keyword evidence="2" id="KW-0813">Transport</keyword>
<dbReference type="GO" id="GO:0005283">
    <property type="term" value="F:amino acid:sodium symporter activity"/>
    <property type="evidence" value="ECO:0007669"/>
    <property type="project" value="TreeGrafter"/>
</dbReference>
<name>A0A0R3S3S7_9BILA</name>
<feature type="transmembrane region" description="Helical" evidence="8">
    <location>
        <begin position="81"/>
        <end position="103"/>
    </location>
</feature>
<feature type="transmembrane region" description="Helical" evidence="8">
    <location>
        <begin position="296"/>
        <end position="317"/>
    </location>
</feature>
<dbReference type="InterPro" id="IPR037272">
    <property type="entry name" value="SNS_sf"/>
</dbReference>
<comment type="subcellular location">
    <subcellularLocation>
        <location evidence="1">Membrane</location>
        <topology evidence="1">Multi-pass membrane protein</topology>
    </subcellularLocation>
</comment>
<keyword evidence="9" id="KW-1185">Reference proteome</keyword>
<accession>A0A0R3S3S7</accession>
<dbReference type="Proteomes" id="UP000050640">
    <property type="component" value="Unplaced"/>
</dbReference>
<protein>
    <submittedName>
        <fullName evidence="10">Transporter</fullName>
    </submittedName>
</protein>
<keyword evidence="3 8" id="KW-0812">Transmembrane</keyword>
<organism evidence="9 10">
    <name type="scientific">Elaeophora elaphi</name>
    <dbReference type="NCBI Taxonomy" id="1147741"/>
    <lineage>
        <taxon>Eukaryota</taxon>
        <taxon>Metazoa</taxon>
        <taxon>Ecdysozoa</taxon>
        <taxon>Nematoda</taxon>
        <taxon>Chromadorea</taxon>
        <taxon>Rhabditida</taxon>
        <taxon>Spirurina</taxon>
        <taxon>Spiruromorpha</taxon>
        <taxon>Filarioidea</taxon>
        <taxon>Onchocercidae</taxon>
        <taxon>Elaeophora</taxon>
    </lineage>
</organism>
<feature type="binding site" evidence="7">
    <location>
        <position position="32"/>
    </location>
    <ligand>
        <name>Na(+)</name>
        <dbReference type="ChEBI" id="CHEBI:29101"/>
        <label>1</label>
    </ligand>
</feature>
<dbReference type="GO" id="GO:0046872">
    <property type="term" value="F:metal ion binding"/>
    <property type="evidence" value="ECO:0007669"/>
    <property type="project" value="UniProtKB-KW"/>
</dbReference>
<dbReference type="GO" id="GO:0005886">
    <property type="term" value="C:plasma membrane"/>
    <property type="evidence" value="ECO:0007669"/>
    <property type="project" value="TreeGrafter"/>
</dbReference>
<keyword evidence="4" id="KW-0769">Symport</keyword>
<evidence type="ECO:0000313" key="9">
    <source>
        <dbReference type="Proteomes" id="UP000050640"/>
    </source>
</evidence>
<evidence type="ECO:0000256" key="2">
    <source>
        <dbReference type="ARBA" id="ARBA00022448"/>
    </source>
</evidence>
<evidence type="ECO:0000256" key="4">
    <source>
        <dbReference type="ARBA" id="ARBA00022847"/>
    </source>
</evidence>
<evidence type="ECO:0000256" key="3">
    <source>
        <dbReference type="ARBA" id="ARBA00022692"/>
    </source>
</evidence>
<dbReference type="STRING" id="1147741.A0A0R3S3S7"/>